<reference evidence="1" key="1">
    <citation type="journal article" date="2014" name="Front. Microbiol.">
        <title>High frequency of phylogenetically diverse reductive dehalogenase-homologous genes in deep subseafloor sedimentary metagenomes.</title>
        <authorList>
            <person name="Kawai M."/>
            <person name="Futagami T."/>
            <person name="Toyoda A."/>
            <person name="Takaki Y."/>
            <person name="Nishi S."/>
            <person name="Hori S."/>
            <person name="Arai W."/>
            <person name="Tsubouchi T."/>
            <person name="Morono Y."/>
            <person name="Uchiyama I."/>
            <person name="Ito T."/>
            <person name="Fujiyama A."/>
            <person name="Inagaki F."/>
            <person name="Takami H."/>
        </authorList>
    </citation>
    <scope>NUCLEOTIDE SEQUENCE</scope>
    <source>
        <strain evidence="1">Expedition CK06-06</strain>
    </source>
</reference>
<evidence type="ECO:0000313" key="1">
    <source>
        <dbReference type="EMBL" id="GAF95481.1"/>
    </source>
</evidence>
<dbReference type="InterPro" id="IPR013321">
    <property type="entry name" value="Arc_rbn_hlx_hlx"/>
</dbReference>
<proteinExistence type="predicted"/>
<comment type="caution">
    <text evidence="1">The sequence shown here is derived from an EMBL/GenBank/DDBJ whole genome shotgun (WGS) entry which is preliminary data.</text>
</comment>
<organism evidence="1">
    <name type="scientific">marine sediment metagenome</name>
    <dbReference type="NCBI Taxonomy" id="412755"/>
    <lineage>
        <taxon>unclassified sequences</taxon>
        <taxon>metagenomes</taxon>
        <taxon>ecological metagenomes</taxon>
    </lineage>
</organism>
<sequence>MAIAIKSEYIMNKMKKKKVTYYIAEDVAEQLDKVARETGRIKSVIAEKGIKKEIEYGSGK</sequence>
<gene>
    <name evidence="1" type="ORF">S01H1_32100</name>
</gene>
<dbReference type="GO" id="GO:0006355">
    <property type="term" value="P:regulation of DNA-templated transcription"/>
    <property type="evidence" value="ECO:0007669"/>
    <property type="project" value="InterPro"/>
</dbReference>
<dbReference type="EMBL" id="BARS01019852">
    <property type="protein sequence ID" value="GAF95481.1"/>
    <property type="molecule type" value="Genomic_DNA"/>
</dbReference>
<dbReference type="AlphaFoldDB" id="X0U840"/>
<name>X0U840_9ZZZZ</name>
<dbReference type="Gene3D" id="1.10.1220.10">
    <property type="entry name" value="Met repressor-like"/>
    <property type="match status" value="1"/>
</dbReference>
<protein>
    <submittedName>
        <fullName evidence="1">Uncharacterized protein</fullName>
    </submittedName>
</protein>
<accession>X0U840</accession>